<gene>
    <name evidence="2" type="ORF">UC8_27350</name>
</gene>
<dbReference type="AlphaFoldDB" id="A0A5B9QNX2"/>
<evidence type="ECO:0000313" key="3">
    <source>
        <dbReference type="Proteomes" id="UP000325286"/>
    </source>
</evidence>
<keyword evidence="1" id="KW-0472">Membrane</keyword>
<organism evidence="2 3">
    <name type="scientific">Roseimaritima ulvae</name>
    <dbReference type="NCBI Taxonomy" id="980254"/>
    <lineage>
        <taxon>Bacteria</taxon>
        <taxon>Pseudomonadati</taxon>
        <taxon>Planctomycetota</taxon>
        <taxon>Planctomycetia</taxon>
        <taxon>Pirellulales</taxon>
        <taxon>Pirellulaceae</taxon>
        <taxon>Roseimaritima</taxon>
    </lineage>
</organism>
<dbReference type="KEGG" id="rul:UC8_27350"/>
<feature type="transmembrane region" description="Helical" evidence="1">
    <location>
        <begin position="188"/>
        <end position="209"/>
    </location>
</feature>
<dbReference type="OrthoDB" id="140980at2"/>
<feature type="transmembrane region" description="Helical" evidence="1">
    <location>
        <begin position="97"/>
        <end position="118"/>
    </location>
</feature>
<feature type="transmembrane region" description="Helical" evidence="1">
    <location>
        <begin position="265"/>
        <end position="284"/>
    </location>
</feature>
<keyword evidence="3" id="KW-1185">Reference proteome</keyword>
<feature type="transmembrane region" description="Helical" evidence="1">
    <location>
        <begin position="304"/>
        <end position="322"/>
    </location>
</feature>
<keyword evidence="1" id="KW-1133">Transmembrane helix</keyword>
<evidence type="ECO:0008006" key="4">
    <source>
        <dbReference type="Google" id="ProtNLM"/>
    </source>
</evidence>
<feature type="transmembrane region" description="Helical" evidence="1">
    <location>
        <begin position="147"/>
        <end position="167"/>
    </location>
</feature>
<feature type="transmembrane region" description="Helical" evidence="1">
    <location>
        <begin position="334"/>
        <end position="355"/>
    </location>
</feature>
<feature type="transmembrane region" description="Helical" evidence="1">
    <location>
        <begin position="367"/>
        <end position="386"/>
    </location>
</feature>
<reference evidence="2 3" key="1">
    <citation type="submission" date="2019-08" db="EMBL/GenBank/DDBJ databases">
        <title>Deep-cultivation of Planctomycetes and their phenomic and genomic characterization uncovers novel biology.</title>
        <authorList>
            <person name="Wiegand S."/>
            <person name="Jogler M."/>
            <person name="Boedeker C."/>
            <person name="Pinto D."/>
            <person name="Vollmers J."/>
            <person name="Rivas-Marin E."/>
            <person name="Kohn T."/>
            <person name="Peeters S.H."/>
            <person name="Heuer A."/>
            <person name="Rast P."/>
            <person name="Oberbeckmann S."/>
            <person name="Bunk B."/>
            <person name="Jeske O."/>
            <person name="Meyerdierks A."/>
            <person name="Storesund J.E."/>
            <person name="Kallscheuer N."/>
            <person name="Luecker S."/>
            <person name="Lage O.M."/>
            <person name="Pohl T."/>
            <person name="Merkel B.J."/>
            <person name="Hornburger P."/>
            <person name="Mueller R.-W."/>
            <person name="Bruemmer F."/>
            <person name="Labrenz M."/>
            <person name="Spormann A.M."/>
            <person name="Op den Camp H."/>
            <person name="Overmann J."/>
            <person name="Amann R."/>
            <person name="Jetten M.S.M."/>
            <person name="Mascher T."/>
            <person name="Medema M.H."/>
            <person name="Devos D.P."/>
            <person name="Kaster A.-K."/>
            <person name="Ovreas L."/>
            <person name="Rohde M."/>
            <person name="Galperin M.Y."/>
            <person name="Jogler C."/>
        </authorList>
    </citation>
    <scope>NUCLEOTIDE SEQUENCE [LARGE SCALE GENOMIC DNA]</scope>
    <source>
        <strain evidence="2 3">UC8</strain>
    </source>
</reference>
<evidence type="ECO:0000313" key="2">
    <source>
        <dbReference type="EMBL" id="QEG40718.1"/>
    </source>
</evidence>
<feature type="transmembrane region" description="Helical" evidence="1">
    <location>
        <begin position="21"/>
        <end position="44"/>
    </location>
</feature>
<feature type="transmembrane region" description="Helical" evidence="1">
    <location>
        <begin position="221"/>
        <end position="244"/>
    </location>
</feature>
<feature type="transmembrane region" description="Helical" evidence="1">
    <location>
        <begin position="56"/>
        <end position="77"/>
    </location>
</feature>
<dbReference type="RefSeq" id="WP_068132311.1">
    <property type="nucleotide sequence ID" value="NZ_CP042914.1"/>
</dbReference>
<dbReference type="EMBL" id="CP042914">
    <property type="protein sequence ID" value="QEG40718.1"/>
    <property type="molecule type" value="Genomic_DNA"/>
</dbReference>
<dbReference type="Proteomes" id="UP000325286">
    <property type="component" value="Chromosome"/>
</dbReference>
<evidence type="ECO:0000256" key="1">
    <source>
        <dbReference type="SAM" id="Phobius"/>
    </source>
</evidence>
<sequence>MSHSEPIKLKAPDHESLQLPASMANLALPLLGGGGLVLLIGWAIGTATEEGVRYAMLAYLSAFMFCITVSLGSLFFVIIQHLSRAGWSATVRRTTELLASAMPLLAVMFVPILIAVWVGGETMYAWRGEAFHELEVAEAKSLYLNPLFFTVRAVFCFGAWILLARYFCGMSKRQDETGEVKLTEKMQFWSGPAVIVFGLTASIAAFDWIMSLAPLWFSTMFGVYIFAGSVLSSLAACTVLVYWFQSQGKVKDEITVEHYHDLGKLIFGFIVFWAYISFSQYMLIWYANIPEETEWFFLRQEHGWATISIILILLHWLLPFLAMLSRNLRRSPRWVFGWSLYLLVMHFIDLFWSIMPQASETLGPSGGGLGMLSVILCGVGMTALYLGGVFKLAADVPLIPVRDPRLVESIAFENI</sequence>
<name>A0A5B9QNX2_9BACT</name>
<accession>A0A5B9QNX2</accession>
<proteinExistence type="predicted"/>
<dbReference type="PANTHER" id="PTHR43044">
    <property type="match status" value="1"/>
</dbReference>
<keyword evidence="1" id="KW-0812">Transmembrane</keyword>
<protein>
    <recommendedName>
        <fullName evidence="4">Quinol:cytochrome C oxidoreductase</fullName>
    </recommendedName>
</protein>
<dbReference type="PANTHER" id="PTHR43044:SF1">
    <property type="entry name" value="QUINOL:CYTOCHROME C OXIDOREDUCTASE QUINONE-BINDING SUBUNIT 2"/>
    <property type="match status" value="1"/>
</dbReference>